<evidence type="ECO:0000313" key="6">
    <source>
        <dbReference type="EMBL" id="MEJ2890830.1"/>
    </source>
</evidence>
<evidence type="ECO:0000256" key="4">
    <source>
        <dbReference type="ARBA" id="ARBA00022679"/>
    </source>
</evidence>
<dbReference type="Proteomes" id="UP001370100">
    <property type="component" value="Unassembled WGS sequence"/>
</dbReference>
<evidence type="ECO:0000256" key="3">
    <source>
        <dbReference type="ARBA" id="ARBA00022676"/>
    </source>
</evidence>
<sequence length="276" mass="29888">MADVDVLVPTRGRPVELATTLAGLAAQTGVDFSLTISDQSDGDASWETPSAWTVIRWLRRRGVEVALHRHLPARGMAEQRAFLLSCATAPAVLYLDDDVWLEPGALERLHRALGELRCGVVGAAMQALGHAEDRRPHEVGSFETWSGPITPERLEKDGPGWDRWRLHNAANGLHLAESLGLDGPGRPVPPADRFVPYKVAWMAGCVLFDRAALVEAGGFEFWRDVPADAHGEDVYSQQRVMARSGAAGILPPGAYHQESPTALPDRGISAVDALPM</sequence>
<dbReference type="RefSeq" id="WP_337719029.1">
    <property type="nucleotide sequence ID" value="NZ_JBBEGL010000018.1"/>
</dbReference>
<proteinExistence type="inferred from homology"/>
<dbReference type="GO" id="GO:0016757">
    <property type="term" value="F:glycosyltransferase activity"/>
    <property type="evidence" value="ECO:0007669"/>
    <property type="project" value="UniProtKB-KW"/>
</dbReference>
<feature type="domain" description="Glycosyltransferase 2-like" evidence="5">
    <location>
        <begin position="6"/>
        <end position="138"/>
    </location>
</feature>
<keyword evidence="3 6" id="KW-0328">Glycosyltransferase</keyword>
<name>A0ABU8NEJ0_9PSEU</name>
<comment type="pathway">
    <text evidence="1">Cell wall biogenesis; cell wall polysaccharide biosynthesis.</text>
</comment>
<evidence type="ECO:0000256" key="2">
    <source>
        <dbReference type="ARBA" id="ARBA00006739"/>
    </source>
</evidence>
<comment type="caution">
    <text evidence="6">The sequence shown here is derived from an EMBL/GenBank/DDBJ whole genome shotgun (WGS) entry which is preliminary data.</text>
</comment>
<dbReference type="Gene3D" id="3.90.550.10">
    <property type="entry name" value="Spore Coat Polysaccharide Biosynthesis Protein SpsA, Chain A"/>
    <property type="match status" value="1"/>
</dbReference>
<comment type="similarity">
    <text evidence="2">Belongs to the glycosyltransferase 2 family.</text>
</comment>
<evidence type="ECO:0000259" key="5">
    <source>
        <dbReference type="Pfam" id="PF00535"/>
    </source>
</evidence>
<accession>A0ABU8NEJ0</accession>
<dbReference type="CDD" id="cd00761">
    <property type="entry name" value="Glyco_tranf_GTA_type"/>
    <property type="match status" value="1"/>
</dbReference>
<dbReference type="EMBL" id="JBBEGL010000018">
    <property type="protein sequence ID" value="MEJ2890830.1"/>
    <property type="molecule type" value="Genomic_DNA"/>
</dbReference>
<dbReference type="PANTHER" id="PTHR43179">
    <property type="entry name" value="RHAMNOSYLTRANSFERASE WBBL"/>
    <property type="match status" value="1"/>
</dbReference>
<dbReference type="SUPFAM" id="SSF53448">
    <property type="entry name" value="Nucleotide-diphospho-sugar transferases"/>
    <property type="match status" value="1"/>
</dbReference>
<dbReference type="InterPro" id="IPR001173">
    <property type="entry name" value="Glyco_trans_2-like"/>
</dbReference>
<dbReference type="PANTHER" id="PTHR43179:SF12">
    <property type="entry name" value="GALACTOFURANOSYLTRANSFERASE GLFT2"/>
    <property type="match status" value="1"/>
</dbReference>
<evidence type="ECO:0000313" key="7">
    <source>
        <dbReference type="Proteomes" id="UP001370100"/>
    </source>
</evidence>
<gene>
    <name evidence="6" type="ORF">WCD41_30535</name>
</gene>
<protein>
    <submittedName>
        <fullName evidence="6">Glycosyltransferase</fullName>
        <ecNumber evidence="6">2.4.-.-</ecNumber>
    </submittedName>
</protein>
<dbReference type="InterPro" id="IPR029044">
    <property type="entry name" value="Nucleotide-diphossugar_trans"/>
</dbReference>
<organism evidence="6 7">
    <name type="scientific">Actinomycetospora aeridis</name>
    <dbReference type="NCBI Taxonomy" id="3129231"/>
    <lineage>
        <taxon>Bacteria</taxon>
        <taxon>Bacillati</taxon>
        <taxon>Actinomycetota</taxon>
        <taxon>Actinomycetes</taxon>
        <taxon>Pseudonocardiales</taxon>
        <taxon>Pseudonocardiaceae</taxon>
        <taxon>Actinomycetospora</taxon>
    </lineage>
</organism>
<dbReference type="Pfam" id="PF00535">
    <property type="entry name" value="Glycos_transf_2"/>
    <property type="match status" value="1"/>
</dbReference>
<keyword evidence="7" id="KW-1185">Reference proteome</keyword>
<keyword evidence="4 6" id="KW-0808">Transferase</keyword>
<dbReference type="EC" id="2.4.-.-" evidence="6"/>
<reference evidence="6 7" key="1">
    <citation type="submission" date="2024-03" db="EMBL/GenBank/DDBJ databases">
        <title>Actinomycetospora sp. OC33-EN06, a novel actinomycete isolated from wild orchid (Aerides multiflora).</title>
        <authorList>
            <person name="Suriyachadkun C."/>
        </authorList>
    </citation>
    <scope>NUCLEOTIDE SEQUENCE [LARGE SCALE GENOMIC DNA]</scope>
    <source>
        <strain evidence="6 7">OC33-EN06</strain>
    </source>
</reference>
<evidence type="ECO:0000256" key="1">
    <source>
        <dbReference type="ARBA" id="ARBA00004776"/>
    </source>
</evidence>